<evidence type="ECO:0000256" key="2">
    <source>
        <dbReference type="ARBA" id="ARBA00022980"/>
    </source>
</evidence>
<keyword evidence="3 5" id="KW-0687">Ribonucleoprotein</keyword>
<dbReference type="GO" id="GO:0003735">
    <property type="term" value="F:structural constituent of ribosome"/>
    <property type="evidence" value="ECO:0007669"/>
    <property type="project" value="InterPro"/>
</dbReference>
<dbReference type="NCBIfam" id="TIGR01031">
    <property type="entry name" value="rpmF_bact"/>
    <property type="match status" value="1"/>
</dbReference>
<dbReference type="InterPro" id="IPR044957">
    <property type="entry name" value="Ribosomal_bL32_bact"/>
</dbReference>
<gene>
    <name evidence="5" type="primary">rpmF</name>
    <name evidence="7" type="ORF">COT67_03025</name>
</gene>
<evidence type="ECO:0000256" key="1">
    <source>
        <dbReference type="ARBA" id="ARBA00008560"/>
    </source>
</evidence>
<feature type="region of interest" description="Disordered" evidence="6">
    <location>
        <begin position="64"/>
        <end position="91"/>
    </location>
</feature>
<dbReference type="InterPro" id="IPR002677">
    <property type="entry name" value="Ribosomal_bL32"/>
</dbReference>
<organism evidence="7 8">
    <name type="scientific">Candidatus Tagabacteria bacterium CG09_land_8_20_14_0_10_41_14</name>
    <dbReference type="NCBI Taxonomy" id="1975021"/>
    <lineage>
        <taxon>Bacteria</taxon>
        <taxon>Candidatus Tagaibacteriota</taxon>
    </lineage>
</organism>
<keyword evidence="2 5" id="KW-0689">Ribosomal protein</keyword>
<evidence type="ECO:0000256" key="3">
    <source>
        <dbReference type="ARBA" id="ARBA00023274"/>
    </source>
</evidence>
<dbReference type="EMBL" id="PEZL01000045">
    <property type="protein sequence ID" value="PIS13201.1"/>
    <property type="molecule type" value="Genomic_DNA"/>
</dbReference>
<evidence type="ECO:0000313" key="8">
    <source>
        <dbReference type="Proteomes" id="UP000230353"/>
    </source>
</evidence>
<evidence type="ECO:0000256" key="6">
    <source>
        <dbReference type="SAM" id="MobiDB-lite"/>
    </source>
</evidence>
<evidence type="ECO:0000313" key="7">
    <source>
        <dbReference type="EMBL" id="PIS13201.1"/>
    </source>
</evidence>
<comment type="similarity">
    <text evidence="1 5">Belongs to the bacterial ribosomal protein bL32 family.</text>
</comment>
<dbReference type="PANTHER" id="PTHR35534">
    <property type="entry name" value="50S RIBOSOMAL PROTEIN L32"/>
    <property type="match status" value="1"/>
</dbReference>
<accession>A0A2H0WKM6</accession>
<feature type="compositionally biased region" description="Basic residues" evidence="6">
    <location>
        <begin position="1"/>
        <end position="19"/>
    </location>
</feature>
<sequence>MTIRMRHTKSHRNKRRSHHGLKETALSACEKCGELKLSHVVCENCGAYKKRSVLDVLKKLTKKQKKQKQKELKEQEGGSQKEMSMEELSQK</sequence>
<dbReference type="SUPFAM" id="SSF57829">
    <property type="entry name" value="Zn-binding ribosomal proteins"/>
    <property type="match status" value="1"/>
</dbReference>
<name>A0A2H0WKM6_9BACT</name>
<dbReference type="GO" id="GO:0015934">
    <property type="term" value="C:large ribosomal subunit"/>
    <property type="evidence" value="ECO:0007669"/>
    <property type="project" value="InterPro"/>
</dbReference>
<proteinExistence type="inferred from homology"/>
<dbReference type="Proteomes" id="UP000230353">
    <property type="component" value="Unassembled WGS sequence"/>
</dbReference>
<dbReference type="GO" id="GO:0006412">
    <property type="term" value="P:translation"/>
    <property type="evidence" value="ECO:0007669"/>
    <property type="project" value="UniProtKB-UniRule"/>
</dbReference>
<dbReference type="HAMAP" id="MF_00340">
    <property type="entry name" value="Ribosomal_bL32"/>
    <property type="match status" value="1"/>
</dbReference>
<reference evidence="8" key="1">
    <citation type="submission" date="2017-09" db="EMBL/GenBank/DDBJ databases">
        <title>Depth-based differentiation of microbial function through sediment-hosted aquifers and enrichment of novel symbionts in the deep terrestrial subsurface.</title>
        <authorList>
            <person name="Probst A.J."/>
            <person name="Ladd B."/>
            <person name="Jarett J.K."/>
            <person name="Geller-Mcgrath D.E."/>
            <person name="Sieber C.M.K."/>
            <person name="Emerson J.B."/>
            <person name="Anantharaman K."/>
            <person name="Thomas B.C."/>
            <person name="Malmstrom R."/>
            <person name="Stieglmeier M."/>
            <person name="Klingl A."/>
            <person name="Woyke T."/>
            <person name="Ryan C.M."/>
            <person name="Banfield J.F."/>
        </authorList>
    </citation>
    <scope>NUCLEOTIDE SEQUENCE [LARGE SCALE GENOMIC DNA]</scope>
</reference>
<dbReference type="PANTHER" id="PTHR35534:SF1">
    <property type="entry name" value="LARGE RIBOSOMAL SUBUNIT PROTEIN BL32"/>
    <property type="match status" value="1"/>
</dbReference>
<evidence type="ECO:0000256" key="5">
    <source>
        <dbReference type="HAMAP-Rule" id="MF_00340"/>
    </source>
</evidence>
<evidence type="ECO:0000256" key="4">
    <source>
        <dbReference type="ARBA" id="ARBA00035178"/>
    </source>
</evidence>
<dbReference type="InterPro" id="IPR011332">
    <property type="entry name" value="Ribosomal_zn-bd"/>
</dbReference>
<protein>
    <recommendedName>
        <fullName evidence="4 5">Large ribosomal subunit protein bL32</fullName>
    </recommendedName>
</protein>
<dbReference type="AlphaFoldDB" id="A0A2H0WKM6"/>
<feature type="region of interest" description="Disordered" evidence="6">
    <location>
        <begin position="1"/>
        <end position="23"/>
    </location>
</feature>
<comment type="caution">
    <text evidence="7">The sequence shown here is derived from an EMBL/GenBank/DDBJ whole genome shotgun (WGS) entry which is preliminary data.</text>
</comment>
<dbReference type="Pfam" id="PF01783">
    <property type="entry name" value="Ribosomal_L32p"/>
    <property type="match status" value="1"/>
</dbReference>